<dbReference type="GO" id="GO:0008270">
    <property type="term" value="F:zinc ion binding"/>
    <property type="evidence" value="ECO:0007669"/>
    <property type="project" value="InterPro"/>
</dbReference>
<reference evidence="4 5" key="1">
    <citation type="journal article" date="2014" name="Mol. Biol. Evol.">
        <title>Massive expansion of Ubiquitination-related gene families within the Chlamydiae.</title>
        <authorList>
            <person name="Domman D."/>
            <person name="Collingro A."/>
            <person name="Lagkouvardos I."/>
            <person name="Gehre L."/>
            <person name="Weinmaier T."/>
            <person name="Rattei T."/>
            <person name="Subtil A."/>
            <person name="Horn M."/>
        </authorList>
    </citation>
    <scope>NUCLEOTIDE SEQUENCE [LARGE SCALE GENOMIC DNA]</scope>
    <source>
        <strain evidence="4 5">OEW1</strain>
    </source>
</reference>
<proteinExistence type="predicted"/>
<dbReference type="AlphaFoldDB" id="A0A0C1E9F2"/>
<dbReference type="InterPro" id="IPR011032">
    <property type="entry name" value="GroES-like_sf"/>
</dbReference>
<dbReference type="PANTHER" id="PTHR48106">
    <property type="entry name" value="QUINONE OXIDOREDUCTASE PIG3-RELATED"/>
    <property type="match status" value="1"/>
</dbReference>
<gene>
    <name evidence="4" type="primary">qor</name>
    <name evidence="4" type="ORF">DB43_FS00530</name>
</gene>
<evidence type="ECO:0000313" key="4">
    <source>
        <dbReference type="EMBL" id="KIA77812.1"/>
    </source>
</evidence>
<evidence type="ECO:0000256" key="1">
    <source>
        <dbReference type="ARBA" id="ARBA00022857"/>
    </source>
</evidence>
<dbReference type="GO" id="GO:0035925">
    <property type="term" value="F:mRNA 3'-UTR AU-rich region binding"/>
    <property type="evidence" value="ECO:0007669"/>
    <property type="project" value="TreeGrafter"/>
</dbReference>
<dbReference type="Pfam" id="PF00107">
    <property type="entry name" value="ADH_zinc_N"/>
    <property type="match status" value="1"/>
</dbReference>
<dbReference type="GO" id="GO:0070402">
    <property type="term" value="F:NADPH binding"/>
    <property type="evidence" value="ECO:0007669"/>
    <property type="project" value="TreeGrafter"/>
</dbReference>
<dbReference type="PATRIC" id="fig|83552.4.peg.1057"/>
<sequence length="323" mass="34714">MKAIVVSQYGDPEVLSYQDADIGKPGKGQVLVRLAYAGVNFVEIYQRRGTYPRTLPYIPGSEASGIIEAVGEGVEDFKVGDHVAYVHQPGAYAEASIINARSLIPLPSSFSLEQGAAFPLQGMTAHYLLHEFRKPKQGDVVLIHAAAGGMGLLLVQWARHLGARVIGTVSTEEKAKAARQAGATDVILYNEKDFAVETKRLTDGHGADLIIDGVGKTTFKGNLEAAALRGHIVIYGAASGPAEPIPPNALMIRSLTVSGGSLPNYLLTRDEMLQRAHSVIKGIQEGWLKLTIDKVIPLDQAAEAHRLLENRQTIGKIVLKIKA</sequence>
<keyword evidence="2 4" id="KW-0560">Oxidoreductase</keyword>
<dbReference type="RefSeq" id="WP_013925039.1">
    <property type="nucleotide sequence ID" value="NZ_JSAM01000062.1"/>
</dbReference>
<evidence type="ECO:0000256" key="2">
    <source>
        <dbReference type="ARBA" id="ARBA00023002"/>
    </source>
</evidence>
<dbReference type="GO" id="GO:0003960">
    <property type="term" value="F:quinone reductase (NADPH) activity"/>
    <property type="evidence" value="ECO:0007669"/>
    <property type="project" value="UniProtKB-EC"/>
</dbReference>
<dbReference type="PANTHER" id="PTHR48106:SF13">
    <property type="entry name" value="QUINONE OXIDOREDUCTASE-RELATED"/>
    <property type="match status" value="1"/>
</dbReference>
<dbReference type="CDD" id="cd05286">
    <property type="entry name" value="QOR2"/>
    <property type="match status" value="1"/>
</dbReference>
<dbReference type="InterPro" id="IPR020843">
    <property type="entry name" value="ER"/>
</dbReference>
<accession>A0A0C1E9F2</accession>
<dbReference type="EMBL" id="JSAM01000062">
    <property type="protein sequence ID" value="KIA77812.1"/>
    <property type="molecule type" value="Genomic_DNA"/>
</dbReference>
<dbReference type="Pfam" id="PF08240">
    <property type="entry name" value="ADH_N"/>
    <property type="match status" value="1"/>
</dbReference>
<organism evidence="4 5">
    <name type="scientific">Parachlamydia acanthamoebae</name>
    <dbReference type="NCBI Taxonomy" id="83552"/>
    <lineage>
        <taxon>Bacteria</taxon>
        <taxon>Pseudomonadati</taxon>
        <taxon>Chlamydiota</taxon>
        <taxon>Chlamydiia</taxon>
        <taxon>Parachlamydiales</taxon>
        <taxon>Parachlamydiaceae</taxon>
        <taxon>Parachlamydia</taxon>
    </lineage>
</organism>
<dbReference type="SUPFAM" id="SSF51735">
    <property type="entry name" value="NAD(P)-binding Rossmann-fold domains"/>
    <property type="match status" value="1"/>
</dbReference>
<dbReference type="Gene3D" id="3.40.50.720">
    <property type="entry name" value="NAD(P)-binding Rossmann-like Domain"/>
    <property type="match status" value="1"/>
</dbReference>
<dbReference type="InterPro" id="IPR047618">
    <property type="entry name" value="QOR-like"/>
</dbReference>
<feature type="domain" description="Enoyl reductase (ER)" evidence="3">
    <location>
        <begin position="10"/>
        <end position="319"/>
    </location>
</feature>
<evidence type="ECO:0000259" key="3">
    <source>
        <dbReference type="SMART" id="SM00829"/>
    </source>
</evidence>
<dbReference type="Proteomes" id="UP000031307">
    <property type="component" value="Unassembled WGS sequence"/>
</dbReference>
<name>A0A0C1E9F2_9BACT</name>
<dbReference type="OMA" id="KGMTAHY"/>
<dbReference type="GO" id="GO:0005829">
    <property type="term" value="C:cytosol"/>
    <property type="evidence" value="ECO:0007669"/>
    <property type="project" value="TreeGrafter"/>
</dbReference>
<dbReference type="InterPro" id="IPR036291">
    <property type="entry name" value="NAD(P)-bd_dom_sf"/>
</dbReference>
<dbReference type="EC" id="1.6.5.5" evidence="4"/>
<dbReference type="InterPro" id="IPR002364">
    <property type="entry name" value="Quin_OxRdtase/zeta-crystal_CS"/>
</dbReference>
<dbReference type="SUPFAM" id="SSF50129">
    <property type="entry name" value="GroES-like"/>
    <property type="match status" value="1"/>
</dbReference>
<comment type="caution">
    <text evidence="4">The sequence shown here is derived from an EMBL/GenBank/DDBJ whole genome shotgun (WGS) entry which is preliminary data.</text>
</comment>
<dbReference type="PROSITE" id="PS01162">
    <property type="entry name" value="QOR_ZETA_CRYSTAL"/>
    <property type="match status" value="1"/>
</dbReference>
<dbReference type="SMART" id="SM00829">
    <property type="entry name" value="PKS_ER"/>
    <property type="match status" value="1"/>
</dbReference>
<dbReference type="InterPro" id="IPR013149">
    <property type="entry name" value="ADH-like_C"/>
</dbReference>
<evidence type="ECO:0000313" key="5">
    <source>
        <dbReference type="Proteomes" id="UP000031307"/>
    </source>
</evidence>
<keyword evidence="1" id="KW-0521">NADP</keyword>
<dbReference type="InterPro" id="IPR013154">
    <property type="entry name" value="ADH-like_N"/>
</dbReference>
<dbReference type="Gene3D" id="3.90.180.10">
    <property type="entry name" value="Medium-chain alcohol dehydrogenases, catalytic domain"/>
    <property type="match status" value="1"/>
</dbReference>
<protein>
    <submittedName>
        <fullName evidence="4">Quinone oxidoreductase</fullName>
        <ecNumber evidence="4">1.6.5.5</ecNumber>
    </submittedName>
</protein>